<dbReference type="AlphaFoldDB" id="A0AAN4UB92"/>
<reference evidence="2" key="1">
    <citation type="submission" date="2019-08" db="EMBL/GenBank/DDBJ databases">
        <authorList>
            <person name="Ishikawa M."/>
            <person name="Suzuki T."/>
            <person name="Matsutani M."/>
        </authorList>
    </citation>
    <scope>NUCLEOTIDE SEQUENCE</scope>
    <source>
        <strain evidence="2">7C1</strain>
        <strain evidence="1">8C4</strain>
    </source>
</reference>
<sequence>MIYNDQLFVIEDQVDQLFETIKASNTFQTYLWQKNKMYKDKEVQELRNNFMVKKEAFEAIEAYGKYAPDRREKQHAVRKAKRALDLHPKVAEFRYAETTLQSILDLVGTTIAHTISKEIKVDAGNPFFESKSGHGGSCHVG</sequence>
<dbReference type="InterPro" id="IPR052767">
    <property type="entry name" value="Bact_com_dev_regulator"/>
</dbReference>
<dbReference type="PANTHER" id="PTHR38448:SF2">
    <property type="entry name" value="REGULATORY PROTEIN YLBF"/>
    <property type="match status" value="1"/>
</dbReference>
<dbReference type="InterPro" id="IPR023378">
    <property type="entry name" value="YheA/YmcA-like_dom_sf"/>
</dbReference>
<accession>A0AAN4UB92</accession>
<dbReference type="EMBL" id="BKBQ01000012">
    <property type="protein sequence ID" value="GEQ54148.1"/>
    <property type="molecule type" value="Genomic_DNA"/>
</dbReference>
<dbReference type="SUPFAM" id="SSF158622">
    <property type="entry name" value="YheA/YmcA-like"/>
    <property type="match status" value="1"/>
</dbReference>
<evidence type="ECO:0000313" key="1">
    <source>
        <dbReference type="EMBL" id="GEQ49070.1"/>
    </source>
</evidence>
<dbReference type="Proteomes" id="UP000886607">
    <property type="component" value="Unassembled WGS sequence"/>
</dbReference>
<evidence type="ECO:0000313" key="3">
    <source>
        <dbReference type="Proteomes" id="UP000886597"/>
    </source>
</evidence>
<comment type="caution">
    <text evidence="2">The sequence shown here is derived from an EMBL/GenBank/DDBJ whole genome shotgun (WGS) entry which is preliminary data.</text>
</comment>
<evidence type="ECO:0000313" key="4">
    <source>
        <dbReference type="Proteomes" id="UP000886607"/>
    </source>
</evidence>
<dbReference type="EMBL" id="BKBO01000011">
    <property type="protein sequence ID" value="GEQ49070.1"/>
    <property type="molecule type" value="Genomic_DNA"/>
</dbReference>
<dbReference type="Proteomes" id="UP000886597">
    <property type="component" value="Unassembled WGS sequence"/>
</dbReference>
<reference evidence="2" key="2">
    <citation type="journal article" date="2020" name="Int. Dairy J.">
        <title>Lactic acid bacterial diversity in Brie cheese focusing on salt concentration and pH of isolation medium and characterisation of halophilic and alkaliphilic lactic acid bacterial isolates.</title>
        <authorList>
            <person name="Unno R."/>
            <person name="Matsutani M."/>
            <person name="Suzuki T."/>
            <person name="Kodama K."/>
            <person name="Matsushita H."/>
            <person name="Yamasato K."/>
            <person name="Koizumi Y."/>
            <person name="Ishikawa M."/>
        </authorList>
    </citation>
    <scope>NUCLEOTIDE SEQUENCE</scope>
    <source>
        <strain evidence="2">7C1</strain>
        <strain evidence="1">8C4</strain>
    </source>
</reference>
<dbReference type="Gene3D" id="1.20.1500.10">
    <property type="entry name" value="YheA/YmcA-like"/>
    <property type="match status" value="1"/>
</dbReference>
<dbReference type="InterPro" id="IPR010368">
    <property type="entry name" value="Com_YlbF"/>
</dbReference>
<organism evidence="2 3">
    <name type="scientific">Tetragenococcus koreensis</name>
    <dbReference type="NCBI Taxonomy" id="290335"/>
    <lineage>
        <taxon>Bacteria</taxon>
        <taxon>Bacillati</taxon>
        <taxon>Bacillota</taxon>
        <taxon>Bacilli</taxon>
        <taxon>Lactobacillales</taxon>
        <taxon>Enterococcaceae</taxon>
        <taxon>Tetragenococcus</taxon>
    </lineage>
</organism>
<dbReference type="Pfam" id="PF06133">
    <property type="entry name" value="Com_YlbF"/>
    <property type="match status" value="1"/>
</dbReference>
<keyword evidence="4" id="KW-1185">Reference proteome</keyword>
<gene>
    <name evidence="1" type="ORF">TK11N_09220</name>
    <name evidence="2" type="ORF">TK2N_09920</name>
</gene>
<dbReference type="RefSeq" id="WP_124005653.1">
    <property type="nucleotide sequence ID" value="NZ_BJYN01000029.1"/>
</dbReference>
<dbReference type="PANTHER" id="PTHR38448">
    <property type="entry name" value="REGULATORY PROTEIN YLBF-RELATED"/>
    <property type="match status" value="1"/>
</dbReference>
<dbReference type="GeneID" id="69985072"/>
<dbReference type="KEGG" id="tkr:C7K43_03865"/>
<name>A0AAN4UB92_9ENTE</name>
<proteinExistence type="predicted"/>
<protein>
    <submittedName>
        <fullName evidence="2">Uncharacterized protein</fullName>
    </submittedName>
</protein>
<evidence type="ECO:0000313" key="2">
    <source>
        <dbReference type="EMBL" id="GEQ54148.1"/>
    </source>
</evidence>